<gene>
    <name evidence="2" type="ORF">SAMN04488121_10416</name>
</gene>
<name>A0A1G7TNT4_CHIFI</name>
<accession>A0A1G7TNT4</accession>
<evidence type="ECO:0000313" key="3">
    <source>
        <dbReference type="Proteomes" id="UP000199045"/>
    </source>
</evidence>
<dbReference type="PANTHER" id="PTHR30373:SF8">
    <property type="entry name" value="BLL7265 PROTEIN"/>
    <property type="match status" value="1"/>
</dbReference>
<reference evidence="2 3" key="1">
    <citation type="submission" date="2016-10" db="EMBL/GenBank/DDBJ databases">
        <authorList>
            <person name="de Groot N.N."/>
        </authorList>
    </citation>
    <scope>NUCLEOTIDE SEQUENCE [LARGE SCALE GENOMIC DNA]</scope>
    <source>
        <strain evidence="2 3">DSM 527</strain>
    </source>
</reference>
<dbReference type="Pfam" id="PF04536">
    <property type="entry name" value="TPM_phosphatase"/>
    <property type="match status" value="1"/>
</dbReference>
<dbReference type="Proteomes" id="UP000199045">
    <property type="component" value="Unassembled WGS sequence"/>
</dbReference>
<feature type="domain" description="TPM" evidence="1">
    <location>
        <begin position="9"/>
        <end position="126"/>
    </location>
</feature>
<evidence type="ECO:0000259" key="1">
    <source>
        <dbReference type="Pfam" id="PF04536"/>
    </source>
</evidence>
<organism evidence="2 3">
    <name type="scientific">Chitinophaga filiformis</name>
    <name type="common">Myxococcus filiformis</name>
    <name type="synonym">Flexibacter filiformis</name>
    <dbReference type="NCBI Taxonomy" id="104663"/>
    <lineage>
        <taxon>Bacteria</taxon>
        <taxon>Pseudomonadati</taxon>
        <taxon>Bacteroidota</taxon>
        <taxon>Chitinophagia</taxon>
        <taxon>Chitinophagales</taxon>
        <taxon>Chitinophagaceae</taxon>
        <taxon>Chitinophaga</taxon>
    </lineage>
</organism>
<dbReference type="EMBL" id="FNBN01000004">
    <property type="protein sequence ID" value="SDG36684.1"/>
    <property type="molecule type" value="Genomic_DNA"/>
</dbReference>
<proteinExistence type="predicted"/>
<dbReference type="Gene3D" id="3.10.310.50">
    <property type="match status" value="1"/>
</dbReference>
<dbReference type="InterPro" id="IPR007621">
    <property type="entry name" value="TPM_dom"/>
</dbReference>
<dbReference type="STRING" id="104663.SAMN04488121_10416"/>
<protein>
    <submittedName>
        <fullName evidence="2">TLP18.3, Psb32 and MOLO-1 founding protein of phosphatase</fullName>
    </submittedName>
</protein>
<dbReference type="OrthoDB" id="9786161at2"/>
<sequence length="151" mass="17368">MSIFPFKKKELLTEAEKQQLVQAIRDSERLTSGEIRLYVESRCKYVSPMDRAQEIFLQLGMDKTKRSNGVIVYIAMKDRQFAILGDRGIHEKVGGDFWVKEGELLISHFQKNDYVGGIEACIREIGESLCKYFPFEGDDENELPDDIVIGR</sequence>
<dbReference type="AlphaFoldDB" id="A0A1G7TNT4"/>
<dbReference type="RefSeq" id="WP_089834214.1">
    <property type="nucleotide sequence ID" value="NZ_FNBN01000004.1"/>
</dbReference>
<evidence type="ECO:0000313" key="2">
    <source>
        <dbReference type="EMBL" id="SDG36684.1"/>
    </source>
</evidence>
<dbReference type="PANTHER" id="PTHR30373">
    <property type="entry name" value="UPF0603 PROTEIN YGCG"/>
    <property type="match status" value="1"/>
</dbReference>